<dbReference type="InterPro" id="IPR044730">
    <property type="entry name" value="RNase_H-like_dom_plant"/>
</dbReference>
<dbReference type="PANTHER" id="PTHR34146">
    <property type="entry name" value="POLYNUCLEOTIDYL TRANSFERASE, RIBONUCLEASE H-LIKE SUPERFAMILY PROTEIN-RELATED"/>
    <property type="match status" value="1"/>
</dbReference>
<dbReference type="InterPro" id="IPR012337">
    <property type="entry name" value="RNaseH-like_sf"/>
</dbReference>
<dbReference type="OrthoDB" id="1110565at2759"/>
<dbReference type="GO" id="GO:0003676">
    <property type="term" value="F:nucleic acid binding"/>
    <property type="evidence" value="ECO:0007669"/>
    <property type="project" value="InterPro"/>
</dbReference>
<evidence type="ECO:0000259" key="1">
    <source>
        <dbReference type="Pfam" id="PF13456"/>
    </source>
</evidence>
<reference evidence="2 3" key="1">
    <citation type="submission" date="2019-12" db="EMBL/GenBank/DDBJ databases">
        <authorList>
            <person name="Jiao W.-B."/>
            <person name="Schneeberger K."/>
        </authorList>
    </citation>
    <scope>NUCLEOTIDE SEQUENCE [LARGE SCALE GENOMIC DNA]</scope>
    <source>
        <strain evidence="3">cv. C24</strain>
    </source>
</reference>
<dbReference type="PANTHER" id="PTHR34146:SF11">
    <property type="entry name" value="RIBONUCLEASE H-LIKE SUPERFAMILY PROTEIN"/>
    <property type="match status" value="1"/>
</dbReference>
<name>A0A5S9YAF3_ARATH</name>
<dbReference type="EMBL" id="CACSHJ010000096">
    <property type="protein sequence ID" value="CAA0405451.1"/>
    <property type="molecule type" value="Genomic_DNA"/>
</dbReference>
<protein>
    <recommendedName>
        <fullName evidence="1">RNase H type-1 domain-containing protein</fullName>
    </recommendedName>
</protein>
<dbReference type="AlphaFoldDB" id="A0A5S9YAF3"/>
<dbReference type="CDD" id="cd06222">
    <property type="entry name" value="RNase_H_like"/>
    <property type="match status" value="1"/>
</dbReference>
<dbReference type="Proteomes" id="UP000434276">
    <property type="component" value="Unassembled WGS sequence"/>
</dbReference>
<evidence type="ECO:0000313" key="3">
    <source>
        <dbReference type="Proteomes" id="UP000434276"/>
    </source>
</evidence>
<feature type="domain" description="RNase H type-1" evidence="1">
    <location>
        <begin position="73"/>
        <end position="158"/>
    </location>
</feature>
<dbReference type="InterPro" id="IPR002156">
    <property type="entry name" value="RNaseH_domain"/>
</dbReference>
<proteinExistence type="predicted"/>
<sequence length="168" mass="18433">MVVLSHGVEWCRGMVRTSPIGLGALEQETIQKAIHDAKDWQKAQEPSFFRKTPRLSIPKERLAQSHHLVIHSDAGWAGLSRCAGLGWTFTLEGCLFKKNSTQCDSVLSPLSAKALAVRAALLSAYSLGYQDIILYSDCQVLTSTIIWGSSNSNRIADFLAKDALICNL</sequence>
<evidence type="ECO:0000313" key="2">
    <source>
        <dbReference type="EMBL" id="CAA0405451.1"/>
    </source>
</evidence>
<dbReference type="GO" id="GO:0004523">
    <property type="term" value="F:RNA-DNA hybrid ribonuclease activity"/>
    <property type="evidence" value="ECO:0007669"/>
    <property type="project" value="InterPro"/>
</dbReference>
<dbReference type="SUPFAM" id="SSF53098">
    <property type="entry name" value="Ribonuclease H-like"/>
    <property type="match status" value="1"/>
</dbReference>
<gene>
    <name evidence="2" type="ORF">C24_LOCUS23510</name>
</gene>
<organism evidence="2 3">
    <name type="scientific">Arabidopsis thaliana</name>
    <name type="common">Mouse-ear cress</name>
    <dbReference type="NCBI Taxonomy" id="3702"/>
    <lineage>
        <taxon>Eukaryota</taxon>
        <taxon>Viridiplantae</taxon>
        <taxon>Streptophyta</taxon>
        <taxon>Embryophyta</taxon>
        <taxon>Tracheophyta</taxon>
        <taxon>Spermatophyta</taxon>
        <taxon>Magnoliopsida</taxon>
        <taxon>eudicotyledons</taxon>
        <taxon>Gunneridae</taxon>
        <taxon>Pentapetalae</taxon>
        <taxon>rosids</taxon>
        <taxon>malvids</taxon>
        <taxon>Brassicales</taxon>
        <taxon>Brassicaceae</taxon>
        <taxon>Camelineae</taxon>
        <taxon>Arabidopsis</taxon>
    </lineage>
</organism>
<accession>A0A5S9YAF3</accession>
<dbReference type="Pfam" id="PF13456">
    <property type="entry name" value="RVT_3"/>
    <property type="match status" value="1"/>
</dbReference>